<dbReference type="Proteomes" id="UP001352852">
    <property type="component" value="Unassembled WGS sequence"/>
</dbReference>
<organism evidence="1 2">
    <name type="scientific">Characodon lateralis</name>
    <dbReference type="NCBI Taxonomy" id="208331"/>
    <lineage>
        <taxon>Eukaryota</taxon>
        <taxon>Metazoa</taxon>
        <taxon>Chordata</taxon>
        <taxon>Craniata</taxon>
        <taxon>Vertebrata</taxon>
        <taxon>Euteleostomi</taxon>
        <taxon>Actinopterygii</taxon>
        <taxon>Neopterygii</taxon>
        <taxon>Teleostei</taxon>
        <taxon>Neoteleostei</taxon>
        <taxon>Acanthomorphata</taxon>
        <taxon>Ovalentaria</taxon>
        <taxon>Atherinomorphae</taxon>
        <taxon>Cyprinodontiformes</taxon>
        <taxon>Goodeidae</taxon>
        <taxon>Characodon</taxon>
    </lineage>
</organism>
<comment type="caution">
    <text evidence="1">The sequence shown here is derived from an EMBL/GenBank/DDBJ whole genome shotgun (WGS) entry which is preliminary data.</text>
</comment>
<protein>
    <submittedName>
        <fullName evidence="1">Uncharacterized protein</fullName>
    </submittedName>
</protein>
<reference evidence="1 2" key="1">
    <citation type="submission" date="2021-06" db="EMBL/GenBank/DDBJ databases">
        <authorList>
            <person name="Palmer J.M."/>
        </authorList>
    </citation>
    <scope>NUCLEOTIDE SEQUENCE [LARGE SCALE GENOMIC DNA]</scope>
    <source>
        <strain evidence="1 2">CL_MEX2019</strain>
        <tissue evidence="1">Muscle</tissue>
    </source>
</reference>
<keyword evidence="2" id="KW-1185">Reference proteome</keyword>
<dbReference type="EMBL" id="JAHUTJ010016454">
    <property type="protein sequence ID" value="MED6269638.1"/>
    <property type="molecule type" value="Genomic_DNA"/>
</dbReference>
<proteinExistence type="predicted"/>
<evidence type="ECO:0000313" key="2">
    <source>
        <dbReference type="Proteomes" id="UP001352852"/>
    </source>
</evidence>
<accession>A0ABU7D7F8</accession>
<sequence length="109" mass="12372">MGLVERVKLHSTTTLTVHLHHLRKRFGVRADIHSSFNRSCLIRAFLPGCWGAQVMLPISMKEIHNILQTYGGFRTLNSQHSPDQKAVPTQLWCRVITNIKLALTSLCHS</sequence>
<evidence type="ECO:0000313" key="1">
    <source>
        <dbReference type="EMBL" id="MED6269638.1"/>
    </source>
</evidence>
<name>A0ABU7D7F8_9TELE</name>
<gene>
    <name evidence="1" type="ORF">CHARACLAT_001587</name>
</gene>